<evidence type="ECO:0000313" key="1">
    <source>
        <dbReference type="EMBL" id="CAB4137222.1"/>
    </source>
</evidence>
<sequence length="171" mass="19694">MNELIVSIPESLIRQCSMLGVERWLAKKGSTDKESYAIGRKNKYLEHDLLNSVRANISEWAVAQHYALAWNGGITYTNEQHGRRRYLPDVGTNVEVRTRRTGGEFAFWEYEIKKEGFAVFTEVVDDNTFAEVRIMGWVAIEDCGKPEYWDKDQKRFYVPLSALNDPATLPV</sequence>
<gene>
    <name evidence="1" type="ORF">UFOVP325_23</name>
    <name evidence="2" type="ORF">UFOVP430_18</name>
</gene>
<proteinExistence type="predicted"/>
<organism evidence="2">
    <name type="scientific">uncultured Caudovirales phage</name>
    <dbReference type="NCBI Taxonomy" id="2100421"/>
    <lineage>
        <taxon>Viruses</taxon>
        <taxon>Duplodnaviria</taxon>
        <taxon>Heunggongvirae</taxon>
        <taxon>Uroviricota</taxon>
        <taxon>Caudoviricetes</taxon>
        <taxon>Peduoviridae</taxon>
        <taxon>Maltschvirus</taxon>
        <taxon>Maltschvirus maltsch</taxon>
    </lineage>
</organism>
<evidence type="ECO:0000313" key="2">
    <source>
        <dbReference type="EMBL" id="CAB4147253.1"/>
    </source>
</evidence>
<dbReference type="EMBL" id="LR796338">
    <property type="protein sequence ID" value="CAB4137222.1"/>
    <property type="molecule type" value="Genomic_DNA"/>
</dbReference>
<reference evidence="2" key="1">
    <citation type="submission" date="2020-04" db="EMBL/GenBank/DDBJ databases">
        <authorList>
            <person name="Chiriac C."/>
            <person name="Salcher M."/>
            <person name="Ghai R."/>
            <person name="Kavagutti S V."/>
        </authorList>
    </citation>
    <scope>NUCLEOTIDE SEQUENCE</scope>
</reference>
<name>A0A6J5MPA6_9CAUD</name>
<protein>
    <submittedName>
        <fullName evidence="2">Uncharacterized protein</fullName>
    </submittedName>
</protein>
<dbReference type="EMBL" id="LR796481">
    <property type="protein sequence ID" value="CAB4147253.1"/>
    <property type="molecule type" value="Genomic_DNA"/>
</dbReference>
<accession>A0A6J5MPA6</accession>